<proteinExistence type="predicted"/>
<gene>
    <name evidence="1" type="ORF">G3M70_07175</name>
</gene>
<dbReference type="Proteomes" id="UP000594688">
    <property type="component" value="Chromosome"/>
</dbReference>
<organism evidence="1 2">
    <name type="scientific">Candidatus Nitronauta litoralis</name>
    <dbReference type="NCBI Taxonomy" id="2705533"/>
    <lineage>
        <taxon>Bacteria</taxon>
        <taxon>Pseudomonadati</taxon>
        <taxon>Nitrospinota/Tectimicrobiota group</taxon>
        <taxon>Nitrospinota</taxon>
        <taxon>Nitrospinia</taxon>
        <taxon>Nitrospinales</taxon>
        <taxon>Nitrospinaceae</taxon>
        <taxon>Candidatus Nitronauta</taxon>
    </lineage>
</organism>
<evidence type="ECO:0000313" key="2">
    <source>
        <dbReference type="Proteomes" id="UP000594688"/>
    </source>
</evidence>
<dbReference type="AlphaFoldDB" id="A0A7T0BVG7"/>
<reference evidence="1 2" key="1">
    <citation type="submission" date="2020-02" db="EMBL/GenBank/DDBJ databases">
        <title>Genomic and physiological characterization of two novel Nitrospinaceae genera.</title>
        <authorList>
            <person name="Mueller A.J."/>
            <person name="Jung M.-Y."/>
            <person name="Strachan C.R."/>
            <person name="Herbold C.W."/>
            <person name="Kirkegaard R.H."/>
            <person name="Daims H."/>
        </authorList>
    </citation>
    <scope>NUCLEOTIDE SEQUENCE [LARGE SCALE GENOMIC DNA]</scope>
    <source>
        <strain evidence="1">EB</strain>
    </source>
</reference>
<name>A0A7T0BVG7_9BACT</name>
<sequence length="74" mass="8744">MNQDKCLNPDCEYPVLNPYIPFCSTCYFLTEDGEIKKLLNRMATYRRLYGTWPKDFDERVQKSIDSINQTLGKN</sequence>
<accession>A0A7T0BVG7</accession>
<dbReference type="EMBL" id="CP048685">
    <property type="protein sequence ID" value="QPJ61678.1"/>
    <property type="molecule type" value="Genomic_DNA"/>
</dbReference>
<protein>
    <submittedName>
        <fullName evidence="1">Uncharacterized protein</fullName>
    </submittedName>
</protein>
<evidence type="ECO:0000313" key="1">
    <source>
        <dbReference type="EMBL" id="QPJ61678.1"/>
    </source>
</evidence>
<dbReference type="KEGG" id="nli:G3M70_07175"/>